<dbReference type="Pfam" id="PF02350">
    <property type="entry name" value="Epimerase_2"/>
    <property type="match status" value="1"/>
</dbReference>
<dbReference type="InterPro" id="IPR003331">
    <property type="entry name" value="UDP_GlcNAc_Epimerase_2_dom"/>
</dbReference>
<dbReference type="PANTHER" id="PTHR43174:SF2">
    <property type="entry name" value="UDP-N-ACETYLGLUCOSAMINE 2-EPIMERASE"/>
    <property type="match status" value="1"/>
</dbReference>
<comment type="caution">
    <text evidence="6">The sequence shown here is derived from an EMBL/GenBank/DDBJ whole genome shotgun (WGS) entry which is preliminary data.</text>
</comment>
<protein>
    <recommendedName>
        <fullName evidence="3">UDP-N-acetylglucosamine 2-epimerase (non-hydrolyzing)</fullName>
        <ecNumber evidence="3">5.1.3.14</ecNumber>
    </recommendedName>
</protein>
<evidence type="ECO:0000256" key="2">
    <source>
        <dbReference type="ARBA" id="ARBA00038209"/>
    </source>
</evidence>
<feature type="domain" description="UDP-N-acetylglucosamine 2-epimerase" evidence="5">
    <location>
        <begin position="26"/>
        <end position="369"/>
    </location>
</feature>
<dbReference type="InterPro" id="IPR029767">
    <property type="entry name" value="WecB-like"/>
</dbReference>
<gene>
    <name evidence="6" type="primary">wecB</name>
    <name evidence="6" type="ORF">ACFFNY_01745</name>
</gene>
<dbReference type="NCBIfam" id="TIGR00236">
    <property type="entry name" value="wecB"/>
    <property type="match status" value="1"/>
</dbReference>
<dbReference type="CDD" id="cd03786">
    <property type="entry name" value="GTB_UDP-GlcNAc_2-Epimerase"/>
    <property type="match status" value="1"/>
</dbReference>
<accession>A0ABV5VPS5</accession>
<dbReference type="SUPFAM" id="SSF53756">
    <property type="entry name" value="UDP-Glycosyltransferase/glycogen phosphorylase"/>
    <property type="match status" value="1"/>
</dbReference>
<keyword evidence="1 4" id="KW-0413">Isomerase</keyword>
<evidence type="ECO:0000256" key="4">
    <source>
        <dbReference type="RuleBase" id="RU003513"/>
    </source>
</evidence>
<name>A0ABV5VPS5_9BACL</name>
<reference evidence="6 7" key="1">
    <citation type="submission" date="2024-09" db="EMBL/GenBank/DDBJ databases">
        <authorList>
            <person name="Sun Q."/>
            <person name="Mori K."/>
        </authorList>
    </citation>
    <scope>NUCLEOTIDE SEQUENCE [LARGE SCALE GENOMIC DNA]</scope>
    <source>
        <strain evidence="6 7">JCM 12520</strain>
    </source>
</reference>
<evidence type="ECO:0000313" key="6">
    <source>
        <dbReference type="EMBL" id="MFB9750283.1"/>
    </source>
</evidence>
<evidence type="ECO:0000259" key="5">
    <source>
        <dbReference type="Pfam" id="PF02350"/>
    </source>
</evidence>
<evidence type="ECO:0000256" key="3">
    <source>
        <dbReference type="ARBA" id="ARBA00038858"/>
    </source>
</evidence>
<dbReference type="PANTHER" id="PTHR43174">
    <property type="entry name" value="UDP-N-ACETYLGLUCOSAMINE 2-EPIMERASE"/>
    <property type="match status" value="1"/>
</dbReference>
<organism evidence="6 7">
    <name type="scientific">Paenibacillus hodogayensis</name>
    <dbReference type="NCBI Taxonomy" id="279208"/>
    <lineage>
        <taxon>Bacteria</taxon>
        <taxon>Bacillati</taxon>
        <taxon>Bacillota</taxon>
        <taxon>Bacilli</taxon>
        <taxon>Bacillales</taxon>
        <taxon>Paenibacillaceae</taxon>
        <taxon>Paenibacillus</taxon>
    </lineage>
</organism>
<dbReference type="Proteomes" id="UP001589619">
    <property type="component" value="Unassembled WGS sequence"/>
</dbReference>
<comment type="similarity">
    <text evidence="2 4">Belongs to the UDP-N-acetylglucosamine 2-epimerase family.</text>
</comment>
<dbReference type="EMBL" id="JBHMAG010000002">
    <property type="protein sequence ID" value="MFB9750283.1"/>
    <property type="molecule type" value="Genomic_DNA"/>
</dbReference>
<sequence>MAARKKIMVIYGTRPEATKMNPVVQELNKHPQWFETKVIVTGQHRQQLDQALAHSGIQPDVDLNLMKENQTLAYLTSAAISGLDQVIREEKPDFILVHGDTQTAMCGGMVAFFHKIPTGHIEAGLRSHNKYSPWLEEANRKIIDVVSDFLFAPTSTSKENLLREGYNDQDIYITGQTAIDAAIMTTRSDYRFSETRLNRLVKQKRKIITMTAHRKENYGEPMRRMFRAIRRIADENPDVSVIYPMHLSPIVRETASQLLSGHERIHLLEPLSYPDMIHLLSRSFLVLSDSGGLQEETPVFRVPLVLMRDTTERPEAVAANTAYLAGTEEESIYGVTTRLLTDKTFYNSMSNAMNPFGDGLASKRIVQIIARYFGFVSELPKPFHG</sequence>
<dbReference type="GO" id="GO:0008761">
    <property type="term" value="F:UDP-N-acetylglucosamine 2-epimerase activity"/>
    <property type="evidence" value="ECO:0007669"/>
    <property type="project" value="UniProtKB-EC"/>
</dbReference>
<dbReference type="EC" id="5.1.3.14" evidence="3"/>
<proteinExistence type="inferred from homology"/>
<dbReference type="Gene3D" id="3.40.50.2000">
    <property type="entry name" value="Glycogen Phosphorylase B"/>
    <property type="match status" value="2"/>
</dbReference>
<evidence type="ECO:0000256" key="1">
    <source>
        <dbReference type="ARBA" id="ARBA00023235"/>
    </source>
</evidence>
<keyword evidence="7" id="KW-1185">Reference proteome</keyword>
<dbReference type="RefSeq" id="WP_344916990.1">
    <property type="nucleotide sequence ID" value="NZ_BAAAYO010000021.1"/>
</dbReference>
<evidence type="ECO:0000313" key="7">
    <source>
        <dbReference type="Proteomes" id="UP001589619"/>
    </source>
</evidence>